<keyword evidence="2" id="KW-1185">Reference proteome</keyword>
<dbReference type="EMBL" id="SJFN01000014">
    <property type="protein sequence ID" value="TBW37591.1"/>
    <property type="molecule type" value="Genomic_DNA"/>
</dbReference>
<protein>
    <submittedName>
        <fullName evidence="1">Phosphonate C-P lyase system protein PhnH</fullName>
    </submittedName>
</protein>
<evidence type="ECO:0000313" key="1">
    <source>
        <dbReference type="EMBL" id="TBW37591.1"/>
    </source>
</evidence>
<dbReference type="NCBIfam" id="TIGR03292">
    <property type="entry name" value="PhnH_redo"/>
    <property type="match status" value="1"/>
</dbReference>
<reference evidence="1 2" key="1">
    <citation type="submission" date="2019-02" db="EMBL/GenBank/DDBJ databases">
        <title>Siculibacillus lacustris gen. nov., sp. nov., a new rosette-forming bacterium isolated from a freshwater crater lake (Lake St. Ana, Romania).</title>
        <authorList>
            <person name="Felfoldi T."/>
            <person name="Marton Z."/>
            <person name="Szabo A."/>
            <person name="Mentes A."/>
            <person name="Boka K."/>
            <person name="Marialigeti K."/>
            <person name="Mathe I."/>
            <person name="Koncz M."/>
            <person name="Schumann P."/>
            <person name="Toth E."/>
        </authorList>
    </citation>
    <scope>NUCLEOTIDE SEQUENCE [LARGE SCALE GENOMIC DNA]</scope>
    <source>
        <strain evidence="1 2">SA-279</strain>
    </source>
</reference>
<evidence type="ECO:0000313" key="2">
    <source>
        <dbReference type="Proteomes" id="UP000292781"/>
    </source>
</evidence>
<accession>A0A4Q9VPE2</accession>
<dbReference type="GO" id="GO:0016829">
    <property type="term" value="F:lyase activity"/>
    <property type="evidence" value="ECO:0007669"/>
    <property type="project" value="UniProtKB-KW"/>
</dbReference>
<dbReference type="Pfam" id="PF05845">
    <property type="entry name" value="PhnH"/>
    <property type="match status" value="1"/>
</dbReference>
<dbReference type="InterPro" id="IPR008772">
    <property type="entry name" value="Phosphonate_metab_PhnH"/>
</dbReference>
<dbReference type="Gene3D" id="3.40.50.11310">
    <property type="entry name" value="Bacterial phosphonate metabolism protein PhnH"/>
    <property type="match status" value="1"/>
</dbReference>
<dbReference type="OrthoDB" id="9814509at2"/>
<dbReference type="SUPFAM" id="SSF159709">
    <property type="entry name" value="PhnH-like"/>
    <property type="match status" value="1"/>
</dbReference>
<dbReference type="RefSeq" id="WP_131309473.1">
    <property type="nucleotide sequence ID" value="NZ_SJFN01000014.1"/>
</dbReference>
<proteinExistence type="predicted"/>
<organism evidence="1 2">
    <name type="scientific">Siculibacillus lacustris</name>
    <dbReference type="NCBI Taxonomy" id="1549641"/>
    <lineage>
        <taxon>Bacteria</taxon>
        <taxon>Pseudomonadati</taxon>
        <taxon>Pseudomonadota</taxon>
        <taxon>Alphaproteobacteria</taxon>
        <taxon>Hyphomicrobiales</taxon>
        <taxon>Ancalomicrobiaceae</taxon>
        <taxon>Siculibacillus</taxon>
    </lineage>
</organism>
<dbReference type="InterPro" id="IPR038058">
    <property type="entry name" value="PhnH-like_sp"/>
</dbReference>
<sequence length="204" mass="20858">MPAPLAATLRPGFADPVFDAQAAFRAAMSALAEPGTIRSLAGLDHAPAPLGSIAAALILALADYETPLWRDALLATPEIDAWLRFHTGAPFSDAPDAAAFALVSGAEALGDLDRFSHGSDLAPEASTTVILTVAGFGADTGGVAFRLAGPGIDGTRDVTIAGAPVDLAERRAADLALYPRGLDLLLAGPNAVLGLPRTTRIERI</sequence>
<dbReference type="AlphaFoldDB" id="A0A4Q9VPE2"/>
<dbReference type="PIRSF" id="PIRSF020680">
    <property type="entry name" value="PhnH"/>
    <property type="match status" value="1"/>
</dbReference>
<dbReference type="Proteomes" id="UP000292781">
    <property type="component" value="Unassembled WGS sequence"/>
</dbReference>
<name>A0A4Q9VPE2_9HYPH</name>
<comment type="caution">
    <text evidence="1">The sequence shown here is derived from an EMBL/GenBank/DDBJ whole genome shotgun (WGS) entry which is preliminary data.</text>
</comment>
<dbReference type="GO" id="GO:0019634">
    <property type="term" value="P:organic phosphonate metabolic process"/>
    <property type="evidence" value="ECO:0007669"/>
    <property type="project" value="InterPro"/>
</dbReference>
<keyword evidence="1" id="KW-0456">Lyase</keyword>
<gene>
    <name evidence="1" type="primary">phnH</name>
    <name evidence="1" type="ORF">EYW49_10805</name>
</gene>